<protein>
    <submittedName>
        <fullName evidence="2">Uncharacterized protein</fullName>
    </submittedName>
</protein>
<evidence type="ECO:0000256" key="1">
    <source>
        <dbReference type="SAM" id="Phobius"/>
    </source>
</evidence>
<evidence type="ECO:0000313" key="3">
    <source>
        <dbReference type="Proteomes" id="UP000231469"/>
    </source>
</evidence>
<gene>
    <name evidence="2" type="ORF">COX73_00610</name>
</gene>
<evidence type="ECO:0000313" key="2">
    <source>
        <dbReference type="EMBL" id="PJA02468.1"/>
    </source>
</evidence>
<accession>A0A2M7VKU9</accession>
<feature type="transmembrane region" description="Helical" evidence="1">
    <location>
        <begin position="20"/>
        <end position="40"/>
    </location>
</feature>
<keyword evidence="1" id="KW-0472">Membrane</keyword>
<reference evidence="3" key="1">
    <citation type="submission" date="2017-09" db="EMBL/GenBank/DDBJ databases">
        <title>Depth-based differentiation of microbial function through sediment-hosted aquifers and enrichment of novel symbionts in the deep terrestrial subsurface.</title>
        <authorList>
            <person name="Probst A.J."/>
            <person name="Ladd B."/>
            <person name="Jarett J.K."/>
            <person name="Geller-Mcgrath D.E."/>
            <person name="Sieber C.M.K."/>
            <person name="Emerson J.B."/>
            <person name="Anantharaman K."/>
            <person name="Thomas B.C."/>
            <person name="Malmstrom R."/>
            <person name="Stieglmeier M."/>
            <person name="Klingl A."/>
            <person name="Woyke T."/>
            <person name="Ryan C.M."/>
            <person name="Banfield J.F."/>
        </authorList>
    </citation>
    <scope>NUCLEOTIDE SEQUENCE [LARGE SCALE GENOMIC DNA]</scope>
</reference>
<dbReference type="Proteomes" id="UP000231469">
    <property type="component" value="Unassembled WGS sequence"/>
</dbReference>
<proteinExistence type="predicted"/>
<keyword evidence="1" id="KW-0812">Transmembrane</keyword>
<name>A0A2M7VKU9_9BACT</name>
<feature type="transmembrane region" description="Helical" evidence="1">
    <location>
        <begin position="86"/>
        <end position="111"/>
    </location>
</feature>
<comment type="caution">
    <text evidence="2">The sequence shown here is derived from an EMBL/GenBank/DDBJ whole genome shotgun (WGS) entry which is preliminary data.</text>
</comment>
<dbReference type="AlphaFoldDB" id="A0A2M7VKU9"/>
<dbReference type="EMBL" id="PFPS01000026">
    <property type="protein sequence ID" value="PJA02468.1"/>
    <property type="molecule type" value="Genomic_DNA"/>
</dbReference>
<feature type="transmembrane region" description="Helical" evidence="1">
    <location>
        <begin position="60"/>
        <end position="80"/>
    </location>
</feature>
<sequence>MPILEFHAINPLSIGPLGLSLYFLLIHIPIVGGFGMAAYYVIKYLRRFYGQRPIPKEWKLFWLAIVWATIHELIEVPILYQWIIGQILVIVFFFIQIIAGIYLVWGTYLLAKKYSLPR</sequence>
<organism evidence="2 3">
    <name type="scientific">bacterium (Candidatus Gribaldobacteria) CG_4_10_14_0_2_um_filter_36_18</name>
    <dbReference type="NCBI Taxonomy" id="2014264"/>
    <lineage>
        <taxon>Bacteria</taxon>
        <taxon>Candidatus Gribaldobacteria</taxon>
    </lineage>
</organism>
<keyword evidence="1" id="KW-1133">Transmembrane helix</keyword>